<accession>S4AN14</accession>
<protein>
    <submittedName>
        <fullName evidence="2">Uncharacterized protein</fullName>
    </submittedName>
</protein>
<proteinExistence type="predicted"/>
<name>S4AN14_9ACTN</name>
<feature type="region of interest" description="Disordered" evidence="1">
    <location>
        <begin position="1"/>
        <end position="34"/>
    </location>
</feature>
<gene>
    <name evidence="2" type="ORF">STRAU_4143</name>
</gene>
<dbReference type="Proteomes" id="UP000014629">
    <property type="component" value="Unassembled WGS sequence"/>
</dbReference>
<evidence type="ECO:0000313" key="2">
    <source>
        <dbReference type="EMBL" id="EPH42807.1"/>
    </source>
</evidence>
<dbReference type="EMBL" id="AOPZ01000207">
    <property type="protein sequence ID" value="EPH42807.1"/>
    <property type="molecule type" value="Genomic_DNA"/>
</dbReference>
<dbReference type="AlphaFoldDB" id="S4AN14"/>
<organism evidence="2 3">
    <name type="scientific">Streptomyces aurantiacus JA 4570</name>
    <dbReference type="NCBI Taxonomy" id="1286094"/>
    <lineage>
        <taxon>Bacteria</taxon>
        <taxon>Bacillati</taxon>
        <taxon>Actinomycetota</taxon>
        <taxon>Actinomycetes</taxon>
        <taxon>Kitasatosporales</taxon>
        <taxon>Streptomycetaceae</taxon>
        <taxon>Streptomyces</taxon>
        <taxon>Streptomyces aurantiacus group</taxon>
    </lineage>
</organism>
<keyword evidence="3" id="KW-1185">Reference proteome</keyword>
<sequence>MGPGSGRGFAHACHPRRAPKFTSNDKIRTLHKQR</sequence>
<comment type="caution">
    <text evidence="2">The sequence shown here is derived from an EMBL/GenBank/DDBJ whole genome shotgun (WGS) entry which is preliminary data.</text>
</comment>
<evidence type="ECO:0000313" key="3">
    <source>
        <dbReference type="Proteomes" id="UP000014629"/>
    </source>
</evidence>
<reference evidence="2 3" key="1">
    <citation type="submission" date="2013-02" db="EMBL/GenBank/DDBJ databases">
        <title>Draft Genome Sequence of Streptomyces aurantiacus, Which Produces Setomimycin.</title>
        <authorList>
            <person name="Gruening B.A."/>
            <person name="Praeg A."/>
            <person name="Erxleben A."/>
            <person name="Guenther S."/>
            <person name="Mueller M."/>
        </authorList>
    </citation>
    <scope>NUCLEOTIDE SEQUENCE [LARGE SCALE GENOMIC DNA]</scope>
    <source>
        <strain evidence="2 3">JA 4570</strain>
    </source>
</reference>
<evidence type="ECO:0000256" key="1">
    <source>
        <dbReference type="SAM" id="MobiDB-lite"/>
    </source>
</evidence>